<dbReference type="Proteomes" id="UP000282087">
    <property type="component" value="Unassembled WGS sequence"/>
</dbReference>
<evidence type="ECO:0000313" key="5">
    <source>
        <dbReference type="Proteomes" id="UP000286097"/>
    </source>
</evidence>
<protein>
    <recommendedName>
        <fullName evidence="6">Pentacotripeptide-repeat region of PRORP domain-containing protein</fullName>
    </recommendedName>
</protein>
<keyword evidence="1" id="KW-0677">Repeat</keyword>
<name>A0A3M6VVN1_9STRA</name>
<dbReference type="EMBL" id="QLLG01000002">
    <property type="protein sequence ID" value="RMX70391.1"/>
    <property type="molecule type" value="Genomic_DNA"/>
</dbReference>
<sequence>MWRACRVVALRQLRSEAARMPFTRFPQQLGGVNWYFTSIAGVDRDLLLTRSARDLRDELGDSKMGSVAKALKGKLAEAMAREDVTSEDIIDLFTAAQKTRAVSVMLDAFNFLEANFPSHISFSVYGEVFRIMTRKNNPKRLIQIYETSKLRFSAVPEMIYRFGIAGYLQNGDMEIAIKTWQEMVDAGHETTNEITSRLMMAYARHGDVEKVQELYESVDPQIGYWHESCIDRVILSMGIIKQPAKSFEFYSNSSMKLNGGTLIALLSVCNNNDCKQQASDILANRKKFDLRLDARGYNRIMMTLEFLERNDEIKYILEEMAEKEIRFDTKTNHIIERNAQFLEDTNFVASPSKSRAAGFTISPRIRELLAQGNDSEAAAYVDSIVKSVDESQVPEDYKGEVPEGALIVSPNVAKDVIQAYIKTEQPDKVAALIKGFSVVRGRYAYALAEVISHYLKLKTKMGDELSYAASKAMLYQGIRVYRVNETMMLFRRFHDADAALELFTQILASYRGKDGRSAHVFAEDEDEDVKKPQYVNFNIGKVIDSVMQTLVENDRMAEALDTFTMMESRGLQATQFNYVTLLSSMRRYLQSSNKGTKKQKVVYDILSFQTVLKDLKNRNMRVNRAVVGYLCPAYKGANKQQRLELLEAFDEARRDPNDNYILPHACYETLLTFTAQESTMSELRALYDEAVSTLDKKETLGVPRGWVTILIEKLAEDSNVEEAEQLMKQMPEVCGGFTPRAVVAVLRGALEAQKPDVVDNMVALMEEREFIIGLSDAYDLVHLARQKDLSPKALDIIRIFEKGNLKEVAPAADDSGNLEEAYVRRQRGDVHALRKVRTMYSVVLKACEKGGLWKQALVLRDRMTTLLGKEAMDEIATSVNALPRQRKEKQSATTVARRPSTVHCVSVSQFQTYRSLRLPSTHCLATISRTSASANTRYESRAHDVKVRDFALHELVRRPWVDLQEYFGPIEMSKVRQTLPLVWKKLISHAQGSDEMASEIVEDFYEAARRWRLPKLQRDVFSYMETHSLECINFERYGQMFTNLLAAKEPQTMRAIFKRAMTRYDPEQGQTPPEIVYRLGISAAIALNDYVGVKTLMREMEANGIKPSIEIVTRVMVAQATNRDVKTVVKAAERLNMQSEKNWHEADLNRVITSLGIAGKPDAAFEFYRKSQIRLSPKTLMKLLHVCRKNARPKHALAVLSNRRRFGLKMLPEQYPMLLEIVEELDIGGSPGNEMALICEEMRADNVPFTDRVHALIARNQQHLHGTPFLVTPTAEGEMEAQLRTNELDLPLLHELLDACKYGQAAAIVDSYVLPVSNDVISSNRHYGIDCLSEESTVVPPWLADIAVEVYSHNQEIDKVRSLLRGFLCIRGDFRHALSRIVGIFGGKGKLRDSRIAYEAFLAMQFQGLQIFRIRDALTRFKQNQDTNAAFLLLKQVSKQIAGAMKDVGTATRHQKDFMRTLKRSGALHFDPERAVRDALRILLGAKELGMVVDALDYLESDGIPIRLSEYENIFSTMAKTIDNDGKLYTADEFMLVWDDMTRRDVAPSKAILRLVVPVVCGNVINDSERWKGMKLTVLRGYHQAIKDRHDKYVLPVACFSMLLEAAVGIGTIEDVNAVYGGAVKSLRASMNKKHYSPADHSRILEAWNTTKLKKAADECGAL</sequence>
<evidence type="ECO:0008006" key="6">
    <source>
        <dbReference type="Google" id="ProtNLM"/>
    </source>
</evidence>
<dbReference type="InterPro" id="IPR002885">
    <property type="entry name" value="PPR_rpt"/>
</dbReference>
<proteinExistence type="predicted"/>
<reference evidence="4 5" key="1">
    <citation type="submission" date="2018-06" db="EMBL/GenBank/DDBJ databases">
        <title>Comparative genomics of downy mildews reveals potential adaptations to biotrophy.</title>
        <authorList>
            <person name="Fletcher K."/>
            <person name="Klosterman S.J."/>
            <person name="Derevnina L."/>
            <person name="Martin F."/>
            <person name="Koike S."/>
            <person name="Reyes Chin-Wo S."/>
            <person name="Mou B."/>
            <person name="Michelmore R."/>
        </authorList>
    </citation>
    <scope>NUCLEOTIDE SEQUENCE [LARGE SCALE GENOMIC DNA]</scope>
    <source>
        <strain evidence="3 5">R13</strain>
        <strain evidence="2 4">R14</strain>
    </source>
</reference>
<dbReference type="Pfam" id="PF01535">
    <property type="entry name" value="PPR"/>
    <property type="match status" value="2"/>
</dbReference>
<keyword evidence="4" id="KW-1185">Reference proteome</keyword>
<dbReference type="Proteomes" id="UP000286097">
    <property type="component" value="Unassembled WGS sequence"/>
</dbReference>
<gene>
    <name evidence="3" type="ORF">DD237_003949</name>
    <name evidence="2" type="ORF">DD238_000168</name>
</gene>
<dbReference type="Gene3D" id="1.25.40.10">
    <property type="entry name" value="Tetratricopeptide repeat domain"/>
    <property type="match status" value="2"/>
</dbReference>
<dbReference type="PANTHER" id="PTHR47932">
    <property type="entry name" value="ATPASE EXPRESSION PROTEIN 3"/>
    <property type="match status" value="1"/>
</dbReference>
<evidence type="ECO:0000313" key="4">
    <source>
        <dbReference type="Proteomes" id="UP000282087"/>
    </source>
</evidence>
<dbReference type="STRING" id="542832.A0A3M6VVN1"/>
<evidence type="ECO:0000256" key="1">
    <source>
        <dbReference type="ARBA" id="ARBA00022737"/>
    </source>
</evidence>
<accession>A0A3M6VVN1</accession>
<comment type="caution">
    <text evidence="2">The sequence shown here is derived from an EMBL/GenBank/DDBJ whole genome shotgun (WGS) entry which is preliminary data.</text>
</comment>
<organism evidence="2 4">
    <name type="scientific">Peronospora effusa</name>
    <dbReference type="NCBI Taxonomy" id="542832"/>
    <lineage>
        <taxon>Eukaryota</taxon>
        <taxon>Sar</taxon>
        <taxon>Stramenopiles</taxon>
        <taxon>Oomycota</taxon>
        <taxon>Peronosporomycetes</taxon>
        <taxon>Peronosporales</taxon>
        <taxon>Peronosporaceae</taxon>
        <taxon>Peronospora</taxon>
    </lineage>
</organism>
<evidence type="ECO:0000313" key="3">
    <source>
        <dbReference type="EMBL" id="RQM14906.1"/>
    </source>
</evidence>
<dbReference type="EMBL" id="QKXF01000180">
    <property type="protein sequence ID" value="RQM14906.1"/>
    <property type="molecule type" value="Genomic_DNA"/>
</dbReference>
<dbReference type="VEuPathDB" id="FungiDB:DD237_003949"/>
<evidence type="ECO:0000313" key="2">
    <source>
        <dbReference type="EMBL" id="RMX70391.1"/>
    </source>
</evidence>
<dbReference type="PANTHER" id="PTHR47932:SF44">
    <property type="entry name" value="MIOREX COMPLEX COMPONENT 1"/>
    <property type="match status" value="1"/>
</dbReference>
<dbReference type="InterPro" id="IPR011990">
    <property type="entry name" value="TPR-like_helical_dom_sf"/>
</dbReference>